<evidence type="ECO:0000256" key="2">
    <source>
        <dbReference type="ARBA" id="ARBA00022438"/>
    </source>
</evidence>
<feature type="active site" description="Proton acceptor" evidence="8">
    <location>
        <position position="308"/>
    </location>
</feature>
<evidence type="ECO:0000313" key="13">
    <source>
        <dbReference type="Proteomes" id="UP000554235"/>
    </source>
</evidence>
<dbReference type="InterPro" id="IPR050344">
    <property type="entry name" value="Peptidase_M1_aminopeptidases"/>
</dbReference>
<dbReference type="PANTHER" id="PTHR11533">
    <property type="entry name" value="PROTEASE M1 ZINC METALLOPROTEASE"/>
    <property type="match status" value="1"/>
</dbReference>
<evidence type="ECO:0000256" key="6">
    <source>
        <dbReference type="ARBA" id="ARBA00022833"/>
    </source>
</evidence>
<dbReference type="InterPro" id="IPR027268">
    <property type="entry name" value="Peptidase_M4/M1_CTD_sf"/>
</dbReference>
<keyword evidence="4 9" id="KW-0479">Metal-binding</keyword>
<protein>
    <submittedName>
        <fullName evidence="12">Aminopeptidase 2</fullName>
    </submittedName>
</protein>
<name>A0A8H4KNW6_9HYPO</name>
<dbReference type="Gene3D" id="1.10.390.10">
    <property type="entry name" value="Neutral Protease Domain 2"/>
    <property type="match status" value="1"/>
</dbReference>
<evidence type="ECO:0000256" key="8">
    <source>
        <dbReference type="PIRSR" id="PIRSR634016-1"/>
    </source>
</evidence>
<dbReference type="Proteomes" id="UP000554235">
    <property type="component" value="Unassembled WGS sequence"/>
</dbReference>
<evidence type="ECO:0000256" key="3">
    <source>
        <dbReference type="ARBA" id="ARBA00022670"/>
    </source>
</evidence>
<dbReference type="Pfam" id="PF01433">
    <property type="entry name" value="Peptidase_M1"/>
    <property type="match status" value="1"/>
</dbReference>
<organism evidence="12 13">
    <name type="scientific">Fusarium albosuccineum</name>
    <dbReference type="NCBI Taxonomy" id="1237068"/>
    <lineage>
        <taxon>Eukaryota</taxon>
        <taxon>Fungi</taxon>
        <taxon>Dikarya</taxon>
        <taxon>Ascomycota</taxon>
        <taxon>Pezizomycotina</taxon>
        <taxon>Sordariomycetes</taxon>
        <taxon>Hypocreomycetidae</taxon>
        <taxon>Hypocreales</taxon>
        <taxon>Nectriaceae</taxon>
        <taxon>Fusarium</taxon>
        <taxon>Fusarium decemcellulare species complex</taxon>
    </lineage>
</organism>
<dbReference type="GO" id="GO:0016020">
    <property type="term" value="C:membrane"/>
    <property type="evidence" value="ECO:0007669"/>
    <property type="project" value="TreeGrafter"/>
</dbReference>
<dbReference type="GO" id="GO:0042277">
    <property type="term" value="F:peptide binding"/>
    <property type="evidence" value="ECO:0007669"/>
    <property type="project" value="TreeGrafter"/>
</dbReference>
<dbReference type="CDD" id="cd09601">
    <property type="entry name" value="M1_APN-Q_like"/>
    <property type="match status" value="1"/>
</dbReference>
<dbReference type="PANTHER" id="PTHR11533:SF174">
    <property type="entry name" value="PUROMYCIN-SENSITIVE AMINOPEPTIDASE-RELATED"/>
    <property type="match status" value="1"/>
</dbReference>
<evidence type="ECO:0000259" key="11">
    <source>
        <dbReference type="Pfam" id="PF17900"/>
    </source>
</evidence>
<dbReference type="EMBL" id="JAADYS010002854">
    <property type="protein sequence ID" value="KAF4453816.1"/>
    <property type="molecule type" value="Genomic_DNA"/>
</dbReference>
<feature type="binding site" evidence="9">
    <location>
        <position position="330"/>
    </location>
    <ligand>
        <name>Zn(2+)</name>
        <dbReference type="ChEBI" id="CHEBI:29105"/>
        <note>catalytic</note>
    </ligand>
</feature>
<evidence type="ECO:0000313" key="12">
    <source>
        <dbReference type="EMBL" id="KAF4453816.1"/>
    </source>
</evidence>
<keyword evidence="7" id="KW-0482">Metalloprotease</keyword>
<keyword evidence="5" id="KW-0378">Hydrolase</keyword>
<feature type="binding site" evidence="9">
    <location>
        <position position="307"/>
    </location>
    <ligand>
        <name>Zn(2+)</name>
        <dbReference type="ChEBI" id="CHEBI:29105"/>
        <note>catalytic</note>
    </ligand>
</feature>
<dbReference type="InterPro" id="IPR042097">
    <property type="entry name" value="Aminopeptidase_N-like_N_sf"/>
</dbReference>
<dbReference type="GO" id="GO:0006508">
    <property type="term" value="P:proteolysis"/>
    <property type="evidence" value="ECO:0007669"/>
    <property type="project" value="UniProtKB-KW"/>
</dbReference>
<dbReference type="Pfam" id="PF17900">
    <property type="entry name" value="Peptidase_M1_N"/>
    <property type="match status" value="1"/>
</dbReference>
<keyword evidence="6 9" id="KW-0862">Zinc</keyword>
<reference evidence="12 13" key="1">
    <citation type="submission" date="2020-01" db="EMBL/GenBank/DDBJ databases">
        <title>Identification and distribution of gene clusters putatively required for synthesis of sphingolipid metabolism inhibitors in phylogenetically diverse species of the filamentous fungus Fusarium.</title>
        <authorList>
            <person name="Kim H.-S."/>
            <person name="Busman M."/>
            <person name="Brown D.W."/>
            <person name="Divon H."/>
            <person name="Uhlig S."/>
            <person name="Proctor R.H."/>
        </authorList>
    </citation>
    <scope>NUCLEOTIDE SEQUENCE [LARGE SCALE GENOMIC DNA]</scope>
    <source>
        <strain evidence="12 13">NRRL 20459</strain>
    </source>
</reference>
<proteinExistence type="inferred from homology"/>
<evidence type="ECO:0000256" key="4">
    <source>
        <dbReference type="ARBA" id="ARBA00022723"/>
    </source>
</evidence>
<dbReference type="InterPro" id="IPR001930">
    <property type="entry name" value="Peptidase_M1"/>
</dbReference>
<dbReference type="InterPro" id="IPR014782">
    <property type="entry name" value="Peptidase_M1_dom"/>
</dbReference>
<sequence>METKQRALLPTSVKPISYGIRLEPNFDEEIFSGRVEINCTVKEDCEALELHCKSIKITEGRVKFQQDAWDIGDAVSYDDARETVKIALPQEVTRRNEGYLKIILDYTGKLTGDLTGFYQASYESEDGATHRIAATAMEPTYAREAFPCFDEPSLKAEFVLSAVVDQSFVAVSNMPVEKSENISPSKKLVSFQKSIPMSTYHVGLVTGPLTEAKSTNSRIPISIFTPIGSDPQAAFAVELAAKGLRFFEDCFDLPYPLPKLDLIGLPEFSTGAMENWGAIIFRTTNLLLDPEDSALDTKQRIAETILHEISHMWFGNLVTMRYWDGLWLKEGFATLMAWYAADKMFPSWHFWDSYVANTLQKASQQ</sequence>
<feature type="domain" description="Peptidase M1 membrane alanine aminopeptidase" evidence="10">
    <location>
        <begin position="235"/>
        <end position="363"/>
    </location>
</feature>
<dbReference type="InterPro" id="IPR045357">
    <property type="entry name" value="Aminopeptidase_N-like_N"/>
</dbReference>
<evidence type="ECO:0000256" key="1">
    <source>
        <dbReference type="ARBA" id="ARBA00010136"/>
    </source>
</evidence>
<dbReference type="GO" id="GO:0043171">
    <property type="term" value="P:peptide catabolic process"/>
    <property type="evidence" value="ECO:0007669"/>
    <property type="project" value="TreeGrafter"/>
</dbReference>
<keyword evidence="2 12" id="KW-0031">Aminopeptidase</keyword>
<feature type="domain" description="Aminopeptidase N-like N-terminal" evidence="11">
    <location>
        <begin position="14"/>
        <end position="200"/>
    </location>
</feature>
<dbReference type="GO" id="GO:0070006">
    <property type="term" value="F:metalloaminopeptidase activity"/>
    <property type="evidence" value="ECO:0007669"/>
    <property type="project" value="TreeGrafter"/>
</dbReference>
<dbReference type="OrthoDB" id="10031169at2759"/>
<comment type="cofactor">
    <cofactor evidence="9">
        <name>Zn(2+)</name>
        <dbReference type="ChEBI" id="CHEBI:29105"/>
    </cofactor>
    <text evidence="9">Binds 1 zinc ion per subunit.</text>
</comment>
<dbReference type="GO" id="GO:0005737">
    <property type="term" value="C:cytoplasm"/>
    <property type="evidence" value="ECO:0007669"/>
    <property type="project" value="TreeGrafter"/>
</dbReference>
<dbReference type="InterPro" id="IPR034016">
    <property type="entry name" value="M1_APN-typ"/>
</dbReference>
<comment type="caution">
    <text evidence="12">The sequence shown here is derived from an EMBL/GenBank/DDBJ whole genome shotgun (WGS) entry which is preliminary data.</text>
</comment>
<comment type="similarity">
    <text evidence="1">Belongs to the peptidase M1 family.</text>
</comment>
<dbReference type="PRINTS" id="PR00756">
    <property type="entry name" value="ALADIPTASE"/>
</dbReference>
<gene>
    <name evidence="12" type="ORF">FALBO_15931</name>
</gene>
<dbReference type="AlphaFoldDB" id="A0A8H4KNW6"/>
<keyword evidence="3" id="KW-0645">Protease</keyword>
<evidence type="ECO:0000256" key="7">
    <source>
        <dbReference type="ARBA" id="ARBA00023049"/>
    </source>
</evidence>
<evidence type="ECO:0000259" key="10">
    <source>
        <dbReference type="Pfam" id="PF01433"/>
    </source>
</evidence>
<feature type="binding site" evidence="9">
    <location>
        <position position="311"/>
    </location>
    <ligand>
        <name>Zn(2+)</name>
        <dbReference type="ChEBI" id="CHEBI:29105"/>
        <note>catalytic</note>
    </ligand>
</feature>
<keyword evidence="13" id="KW-1185">Reference proteome</keyword>
<dbReference type="Gene3D" id="2.60.40.1730">
    <property type="entry name" value="tricorn interacting facor f3 domain"/>
    <property type="match status" value="1"/>
</dbReference>
<evidence type="ECO:0000256" key="5">
    <source>
        <dbReference type="ARBA" id="ARBA00022801"/>
    </source>
</evidence>
<dbReference type="GO" id="GO:0008270">
    <property type="term" value="F:zinc ion binding"/>
    <property type="evidence" value="ECO:0007669"/>
    <property type="project" value="InterPro"/>
</dbReference>
<dbReference type="SUPFAM" id="SSF63737">
    <property type="entry name" value="Leukotriene A4 hydrolase N-terminal domain"/>
    <property type="match status" value="1"/>
</dbReference>
<accession>A0A8H4KNW6</accession>
<evidence type="ECO:0000256" key="9">
    <source>
        <dbReference type="PIRSR" id="PIRSR634016-3"/>
    </source>
</evidence>
<dbReference type="SUPFAM" id="SSF55486">
    <property type="entry name" value="Metalloproteases ('zincins'), catalytic domain"/>
    <property type="match status" value="1"/>
</dbReference>